<gene>
    <name evidence="3" type="ORF">FHS49_002142</name>
</gene>
<accession>A0A7W9AII1</accession>
<feature type="transmembrane region" description="Helical" evidence="1">
    <location>
        <begin position="192"/>
        <end position="210"/>
    </location>
</feature>
<dbReference type="CDD" id="cd03392">
    <property type="entry name" value="PAP2_like_2"/>
    <property type="match status" value="1"/>
</dbReference>
<sequence length="219" mass="23690">MTEMDPVIRRLFRFSMICLALAVLVYALAGFGLTQALDERAMLGFRGMVSQLPPAATDVARGFTWMGNGLPRSLIAAGFILFLMIRKLQRAASYVLYATAGIAALNAWVLKAIVARPRPDIVPRLIEVDQSWSLPSGHAANSAAVYGAIALVATVIWWRKSQRRTIWAAAGLLVFGIGLSRVWLGVHWPSDVIAGWLVGAGWALGLAVLLKPVRARAGN</sequence>
<keyword evidence="1" id="KW-0812">Transmembrane</keyword>
<dbReference type="Gene3D" id="1.20.144.10">
    <property type="entry name" value="Phosphatidic acid phosphatase type 2/haloperoxidase"/>
    <property type="match status" value="2"/>
</dbReference>
<keyword evidence="1" id="KW-1133">Transmembrane helix</keyword>
<keyword evidence="1" id="KW-0472">Membrane</keyword>
<reference evidence="3 4" key="1">
    <citation type="submission" date="2020-08" db="EMBL/GenBank/DDBJ databases">
        <title>Genomic Encyclopedia of Type Strains, Phase IV (KMG-IV): sequencing the most valuable type-strain genomes for metagenomic binning, comparative biology and taxonomic classification.</title>
        <authorList>
            <person name="Goeker M."/>
        </authorList>
    </citation>
    <scope>NUCLEOTIDE SEQUENCE [LARGE SCALE GENOMIC DNA]</scope>
    <source>
        <strain evidence="3 4">DSM 25079</strain>
    </source>
</reference>
<dbReference type="Pfam" id="PF01569">
    <property type="entry name" value="PAP2"/>
    <property type="match status" value="1"/>
</dbReference>
<feature type="transmembrane region" description="Helical" evidence="1">
    <location>
        <begin position="139"/>
        <end position="158"/>
    </location>
</feature>
<evidence type="ECO:0000313" key="4">
    <source>
        <dbReference type="Proteomes" id="UP000549617"/>
    </source>
</evidence>
<dbReference type="InterPro" id="IPR036938">
    <property type="entry name" value="PAP2/HPO_sf"/>
</dbReference>
<dbReference type="RefSeq" id="WP_184018185.1">
    <property type="nucleotide sequence ID" value="NZ_JACIJC010000003.1"/>
</dbReference>
<proteinExistence type="predicted"/>
<feature type="domain" description="Phosphatidic acid phosphatase type 2/haloperoxidase" evidence="2">
    <location>
        <begin position="93"/>
        <end position="207"/>
    </location>
</feature>
<dbReference type="PANTHER" id="PTHR14969">
    <property type="entry name" value="SPHINGOSINE-1-PHOSPHATE PHOSPHOHYDROLASE"/>
    <property type="match status" value="1"/>
</dbReference>
<dbReference type="SMART" id="SM00014">
    <property type="entry name" value="acidPPc"/>
    <property type="match status" value="1"/>
</dbReference>
<dbReference type="Proteomes" id="UP000549617">
    <property type="component" value="Unassembled WGS sequence"/>
</dbReference>
<dbReference type="EC" id="3.6.1.27" evidence="3"/>
<feature type="transmembrane region" description="Helical" evidence="1">
    <location>
        <begin position="165"/>
        <end position="186"/>
    </location>
</feature>
<dbReference type="SUPFAM" id="SSF48317">
    <property type="entry name" value="Acid phosphatase/Vanadium-dependent haloperoxidase"/>
    <property type="match status" value="1"/>
</dbReference>
<keyword evidence="4" id="KW-1185">Reference proteome</keyword>
<dbReference type="AlphaFoldDB" id="A0A7W9AII1"/>
<feature type="transmembrane region" description="Helical" evidence="1">
    <location>
        <begin position="60"/>
        <end position="82"/>
    </location>
</feature>
<name>A0A7W9AII1_9SPHN</name>
<dbReference type="PANTHER" id="PTHR14969:SF13">
    <property type="entry name" value="AT30094P"/>
    <property type="match status" value="1"/>
</dbReference>
<dbReference type="InterPro" id="IPR000326">
    <property type="entry name" value="PAP2/HPO"/>
</dbReference>
<evidence type="ECO:0000259" key="2">
    <source>
        <dbReference type="SMART" id="SM00014"/>
    </source>
</evidence>
<feature type="transmembrane region" description="Helical" evidence="1">
    <location>
        <begin position="94"/>
        <end position="114"/>
    </location>
</feature>
<evidence type="ECO:0000313" key="3">
    <source>
        <dbReference type="EMBL" id="MBB5686126.1"/>
    </source>
</evidence>
<protein>
    <submittedName>
        <fullName evidence="3">Undecaprenyl-diphosphatase</fullName>
        <ecNumber evidence="3">3.6.1.27</ecNumber>
    </submittedName>
</protein>
<dbReference type="GO" id="GO:0050380">
    <property type="term" value="F:undecaprenyl-diphosphatase activity"/>
    <property type="evidence" value="ECO:0007669"/>
    <property type="project" value="UniProtKB-EC"/>
</dbReference>
<keyword evidence="3" id="KW-0378">Hydrolase</keyword>
<organism evidence="3 4">
    <name type="scientific">Sphingobium boeckii</name>
    <dbReference type="NCBI Taxonomy" id="1082345"/>
    <lineage>
        <taxon>Bacteria</taxon>
        <taxon>Pseudomonadati</taxon>
        <taxon>Pseudomonadota</taxon>
        <taxon>Alphaproteobacteria</taxon>
        <taxon>Sphingomonadales</taxon>
        <taxon>Sphingomonadaceae</taxon>
        <taxon>Sphingobium</taxon>
    </lineage>
</organism>
<comment type="caution">
    <text evidence="3">The sequence shown here is derived from an EMBL/GenBank/DDBJ whole genome shotgun (WGS) entry which is preliminary data.</text>
</comment>
<dbReference type="EMBL" id="JACIJC010000003">
    <property type="protein sequence ID" value="MBB5686126.1"/>
    <property type="molecule type" value="Genomic_DNA"/>
</dbReference>
<evidence type="ECO:0000256" key="1">
    <source>
        <dbReference type="SAM" id="Phobius"/>
    </source>
</evidence>